<accession>A0A821BRJ9</accession>
<feature type="signal peptide" evidence="1">
    <location>
        <begin position="1"/>
        <end position="18"/>
    </location>
</feature>
<feature type="chain" id="PRO_5044132769" evidence="1">
    <location>
        <begin position="19"/>
        <end position="228"/>
    </location>
</feature>
<protein>
    <submittedName>
        <fullName evidence="3">Uncharacterized protein</fullName>
    </submittedName>
</protein>
<evidence type="ECO:0000313" key="2">
    <source>
        <dbReference type="EMBL" id="CAF3589428.1"/>
    </source>
</evidence>
<comment type="caution">
    <text evidence="3">The sequence shown here is derived from an EMBL/GenBank/DDBJ whole genome shotgun (WGS) entry which is preliminary data.</text>
</comment>
<dbReference type="Proteomes" id="UP000663848">
    <property type="component" value="Unassembled WGS sequence"/>
</dbReference>
<keyword evidence="1" id="KW-0732">Signal</keyword>
<dbReference type="Proteomes" id="UP000663872">
    <property type="component" value="Unassembled WGS sequence"/>
</dbReference>
<sequence>MRLLGFILLLIALGISTSDEFEKYGLLREKCQRTPTNSDCVQLALKFSELLKKCQKIKTQEQVVICQQIKLKVCAIFPLSCSQSSTKKILSTTQQTITISKLIKTTKKAAIATAIGVKTKTTITATTTTAAAATTKTEKTETITKEEFVKVPIDPEELRVRGEYCIRNGKEKKCQELLTNLKNTYSSCSKKKPTAAPTKPEQLDCHSFQEHLCKAFPKFPPCIKKTQN</sequence>
<dbReference type="EMBL" id="CAJNYT010003675">
    <property type="protein sequence ID" value="CAF3589428.1"/>
    <property type="molecule type" value="Genomic_DNA"/>
</dbReference>
<dbReference type="EMBL" id="CAJOBR010001310">
    <property type="protein sequence ID" value="CAF4597319.1"/>
    <property type="molecule type" value="Genomic_DNA"/>
</dbReference>
<evidence type="ECO:0000313" key="4">
    <source>
        <dbReference type="Proteomes" id="UP000663848"/>
    </source>
</evidence>
<evidence type="ECO:0000313" key="3">
    <source>
        <dbReference type="EMBL" id="CAF4597319.1"/>
    </source>
</evidence>
<name>A0A821BRJ9_9BILA</name>
<reference evidence="3" key="1">
    <citation type="submission" date="2021-02" db="EMBL/GenBank/DDBJ databases">
        <authorList>
            <person name="Nowell W R."/>
        </authorList>
    </citation>
    <scope>NUCLEOTIDE SEQUENCE</scope>
</reference>
<proteinExistence type="predicted"/>
<gene>
    <name evidence="2" type="ORF">GRG538_LOCUS22121</name>
    <name evidence="3" type="ORF">QYT958_LOCUS11311</name>
</gene>
<organism evidence="3 4">
    <name type="scientific">Rotaria socialis</name>
    <dbReference type="NCBI Taxonomy" id="392032"/>
    <lineage>
        <taxon>Eukaryota</taxon>
        <taxon>Metazoa</taxon>
        <taxon>Spiralia</taxon>
        <taxon>Gnathifera</taxon>
        <taxon>Rotifera</taxon>
        <taxon>Eurotatoria</taxon>
        <taxon>Bdelloidea</taxon>
        <taxon>Philodinida</taxon>
        <taxon>Philodinidae</taxon>
        <taxon>Rotaria</taxon>
    </lineage>
</organism>
<dbReference type="AlphaFoldDB" id="A0A821BRJ9"/>
<evidence type="ECO:0000256" key="1">
    <source>
        <dbReference type="SAM" id="SignalP"/>
    </source>
</evidence>